<accession>A0A371DB96</accession>
<feature type="region of interest" description="Disordered" evidence="1">
    <location>
        <begin position="17"/>
        <end position="39"/>
    </location>
</feature>
<gene>
    <name evidence="2" type="ORF">OH76DRAFT_509578</name>
</gene>
<evidence type="ECO:0000313" key="3">
    <source>
        <dbReference type="Proteomes" id="UP000256964"/>
    </source>
</evidence>
<dbReference type="EMBL" id="KZ857403">
    <property type="protein sequence ID" value="RDX49742.1"/>
    <property type="molecule type" value="Genomic_DNA"/>
</dbReference>
<sequence>MQSQPLTVTTKFQLTYPTHEDKPHDMAPTSVRNTVKCSDGGQDPTYQPWDVFAQALFGKGYGLMLSWLAPTIPVYTQNGRERPGIYVGDVGYCVDGSFISIFNCLFPRPGDATVDPLPPHLKDESFELSSRLSLSQTSQGLKPCSYRAEQTTLTELTDGNVRQYTRTVEASVSMGRRAQEDLSAAREDIIQYIRHHFGTWIELTKANGQDAVCFVHGVMSSTYVDNSVSVRSYKSEVRKATRKETHFSPWSLRRDNKDQSPQQDKYAFIHFYMAMAKKKNGGNMLERWTKIIGGTPGTRSEAFNQSPVTQVFENDAQPKGPPKALLWNPVRDVIHYILQNDRVKLAIASDEDVFKLFNGMVPIDVPSALWNMGAVVRVDEHGVGTIDSESSSQVLPSPARKVRIKQNMTQDGSEAVW</sequence>
<proteinExistence type="predicted"/>
<evidence type="ECO:0000256" key="1">
    <source>
        <dbReference type="SAM" id="MobiDB-lite"/>
    </source>
</evidence>
<dbReference type="Proteomes" id="UP000256964">
    <property type="component" value="Unassembled WGS sequence"/>
</dbReference>
<protein>
    <submittedName>
        <fullName evidence="2">Uncharacterized protein</fullName>
    </submittedName>
</protein>
<keyword evidence="3" id="KW-1185">Reference proteome</keyword>
<evidence type="ECO:0000313" key="2">
    <source>
        <dbReference type="EMBL" id="RDX49742.1"/>
    </source>
</evidence>
<dbReference type="AlphaFoldDB" id="A0A371DB96"/>
<reference evidence="2 3" key="1">
    <citation type="journal article" date="2018" name="Biotechnol. Biofuels">
        <title>Integrative visual omics of the white-rot fungus Polyporus brumalis exposes the biotechnological potential of its oxidative enzymes for delignifying raw plant biomass.</title>
        <authorList>
            <person name="Miyauchi S."/>
            <person name="Rancon A."/>
            <person name="Drula E."/>
            <person name="Hage H."/>
            <person name="Chaduli D."/>
            <person name="Favel A."/>
            <person name="Grisel S."/>
            <person name="Henrissat B."/>
            <person name="Herpoel-Gimbert I."/>
            <person name="Ruiz-Duenas F.J."/>
            <person name="Chevret D."/>
            <person name="Hainaut M."/>
            <person name="Lin J."/>
            <person name="Wang M."/>
            <person name="Pangilinan J."/>
            <person name="Lipzen A."/>
            <person name="Lesage-Meessen L."/>
            <person name="Navarro D."/>
            <person name="Riley R."/>
            <person name="Grigoriev I.V."/>
            <person name="Zhou S."/>
            <person name="Raouche S."/>
            <person name="Rosso M.N."/>
        </authorList>
    </citation>
    <scope>NUCLEOTIDE SEQUENCE [LARGE SCALE GENOMIC DNA]</scope>
    <source>
        <strain evidence="2 3">BRFM 1820</strain>
    </source>
</reference>
<name>A0A371DB96_9APHY</name>
<organism evidence="2 3">
    <name type="scientific">Lentinus brumalis</name>
    <dbReference type="NCBI Taxonomy" id="2498619"/>
    <lineage>
        <taxon>Eukaryota</taxon>
        <taxon>Fungi</taxon>
        <taxon>Dikarya</taxon>
        <taxon>Basidiomycota</taxon>
        <taxon>Agaricomycotina</taxon>
        <taxon>Agaricomycetes</taxon>
        <taxon>Polyporales</taxon>
        <taxon>Polyporaceae</taxon>
        <taxon>Lentinus</taxon>
    </lineage>
</organism>